<keyword evidence="3" id="KW-1185">Reference proteome</keyword>
<gene>
    <name evidence="2" type="ORF">FA047_02265</name>
</gene>
<evidence type="ECO:0000256" key="1">
    <source>
        <dbReference type="SAM" id="SignalP"/>
    </source>
</evidence>
<name>A0A4V6WN63_9SPHI</name>
<dbReference type="EMBL" id="SWBQ01000001">
    <property type="protein sequence ID" value="TKC08942.1"/>
    <property type="molecule type" value="Genomic_DNA"/>
</dbReference>
<dbReference type="OrthoDB" id="1352863at2"/>
<organism evidence="2 3">
    <name type="scientific">Pedobacter frigoris</name>
    <dbReference type="NCBI Taxonomy" id="2571272"/>
    <lineage>
        <taxon>Bacteria</taxon>
        <taxon>Pseudomonadati</taxon>
        <taxon>Bacteroidota</taxon>
        <taxon>Sphingobacteriia</taxon>
        <taxon>Sphingobacteriales</taxon>
        <taxon>Sphingobacteriaceae</taxon>
        <taxon>Pedobacter</taxon>
    </lineage>
</organism>
<comment type="caution">
    <text evidence="2">The sequence shown here is derived from an EMBL/GenBank/DDBJ whole genome shotgun (WGS) entry which is preliminary data.</text>
</comment>
<feature type="chain" id="PRO_5020701081" evidence="1">
    <location>
        <begin position="20"/>
        <end position="234"/>
    </location>
</feature>
<accession>A0A4V6WN63</accession>
<sequence length="234" mass="27483">MKRILSILLLSWFCITAKAQNNYFEIYTDSAALKNQNDELIRDIEKRIKLFEPSFSFKGLTTEIPKTFMPGQYRSKTNKIYQLTWQIGGPPMESFLTEMGGSPDKGKSLAALFFYGFFLPHEVGHALQYHTNKLPENAYDEEYEANELALLYWRSKGREKELQQCNEMAKLILTKLKNPIPENVDAKKYITAHYYELLKDPYKYAFIQFSQIVKILDDKSLPDFDTYIKKYFKK</sequence>
<evidence type="ECO:0000313" key="3">
    <source>
        <dbReference type="Proteomes" id="UP000307244"/>
    </source>
</evidence>
<keyword evidence="1" id="KW-0732">Signal</keyword>
<protein>
    <submittedName>
        <fullName evidence="2">Uncharacterized protein</fullName>
    </submittedName>
</protein>
<evidence type="ECO:0000313" key="2">
    <source>
        <dbReference type="EMBL" id="TKC08942.1"/>
    </source>
</evidence>
<reference evidence="2 3" key="1">
    <citation type="submission" date="2019-04" db="EMBL/GenBank/DDBJ databases">
        <title>Pedobacter sp. RP-3-15 sp. nov., isolated from Arctic soil.</title>
        <authorList>
            <person name="Dahal R.H."/>
            <person name="Kim D.-U."/>
        </authorList>
    </citation>
    <scope>NUCLEOTIDE SEQUENCE [LARGE SCALE GENOMIC DNA]</scope>
    <source>
        <strain evidence="2 3">RP-3-15</strain>
    </source>
</reference>
<dbReference type="Proteomes" id="UP000307244">
    <property type="component" value="Unassembled WGS sequence"/>
</dbReference>
<proteinExistence type="predicted"/>
<feature type="signal peptide" evidence="1">
    <location>
        <begin position="1"/>
        <end position="19"/>
    </location>
</feature>
<dbReference type="RefSeq" id="WP_136834360.1">
    <property type="nucleotide sequence ID" value="NZ_SWBQ01000001.1"/>
</dbReference>
<dbReference type="AlphaFoldDB" id="A0A4V6WN63"/>